<gene>
    <name evidence="10" type="ORF">JIN87_21250</name>
</gene>
<evidence type="ECO:0000256" key="6">
    <source>
        <dbReference type="ARBA" id="ARBA00023134"/>
    </source>
</evidence>
<dbReference type="Proteomes" id="UP000617628">
    <property type="component" value="Unassembled WGS sequence"/>
</dbReference>
<keyword evidence="5" id="KW-0547">Nucleotide-binding</keyword>
<dbReference type="SUPFAM" id="SSF159283">
    <property type="entry name" value="Guanosine diphospho-D-mannose pyrophosphorylase/mannose-6-phosphate isomerase linker domain"/>
    <property type="match status" value="1"/>
</dbReference>
<feature type="domain" description="MannoseP isomerase/GMP-like beta-helix" evidence="9">
    <location>
        <begin position="305"/>
        <end position="352"/>
    </location>
</feature>
<dbReference type="EC" id="2.7.7.13" evidence="2"/>
<evidence type="ECO:0000256" key="1">
    <source>
        <dbReference type="ARBA" id="ARBA00006115"/>
    </source>
</evidence>
<feature type="domain" description="Nucleotidyl transferase" evidence="8">
    <location>
        <begin position="6"/>
        <end position="283"/>
    </location>
</feature>
<dbReference type="CDD" id="cd02509">
    <property type="entry name" value="GDP-M1P_Guanylyltransferase"/>
    <property type="match status" value="1"/>
</dbReference>
<evidence type="ECO:0000256" key="7">
    <source>
        <dbReference type="ARBA" id="ARBA00047343"/>
    </source>
</evidence>
<evidence type="ECO:0000259" key="9">
    <source>
        <dbReference type="Pfam" id="PF22640"/>
    </source>
</evidence>
<dbReference type="PANTHER" id="PTHR46390">
    <property type="entry name" value="MANNOSE-1-PHOSPHATE GUANYLYLTRANSFERASE"/>
    <property type="match status" value="1"/>
</dbReference>
<evidence type="ECO:0000313" key="10">
    <source>
        <dbReference type="EMBL" id="MBK1879427.1"/>
    </source>
</evidence>
<keyword evidence="11" id="KW-1185">Reference proteome</keyword>
<name>A0A934VRI3_9BACT</name>
<dbReference type="RefSeq" id="WP_200357640.1">
    <property type="nucleotide sequence ID" value="NZ_JAENIL010000048.1"/>
</dbReference>
<dbReference type="SUPFAM" id="SSF53448">
    <property type="entry name" value="Nucleotide-diphospho-sugar transferases"/>
    <property type="match status" value="1"/>
</dbReference>
<comment type="similarity">
    <text evidence="1">Belongs to the mannose-6-phosphate isomerase type 2 family.</text>
</comment>
<dbReference type="InterPro" id="IPR005835">
    <property type="entry name" value="NTP_transferase_dom"/>
</dbReference>
<proteinExistence type="inferred from homology"/>
<dbReference type="Gene3D" id="3.90.550.10">
    <property type="entry name" value="Spore Coat Polysaccharide Biosynthesis Protein SpsA, Chain A"/>
    <property type="match status" value="1"/>
</dbReference>
<dbReference type="GO" id="GO:0004475">
    <property type="term" value="F:mannose-1-phosphate guanylyltransferase (GTP) activity"/>
    <property type="evidence" value="ECO:0007669"/>
    <property type="project" value="UniProtKB-EC"/>
</dbReference>
<dbReference type="InterPro" id="IPR029044">
    <property type="entry name" value="Nucleotide-diphossugar_trans"/>
</dbReference>
<dbReference type="PANTHER" id="PTHR46390:SF1">
    <property type="entry name" value="MANNOSE-1-PHOSPHATE GUANYLYLTRANSFERASE"/>
    <property type="match status" value="1"/>
</dbReference>
<evidence type="ECO:0000256" key="3">
    <source>
        <dbReference type="ARBA" id="ARBA00022679"/>
    </source>
</evidence>
<protein>
    <recommendedName>
        <fullName evidence="2">mannose-1-phosphate guanylyltransferase</fullName>
        <ecNumber evidence="2">2.7.7.13</ecNumber>
    </recommendedName>
</protein>
<evidence type="ECO:0000256" key="2">
    <source>
        <dbReference type="ARBA" id="ARBA00012387"/>
    </source>
</evidence>
<dbReference type="EMBL" id="JAENIL010000048">
    <property type="protein sequence ID" value="MBK1879427.1"/>
    <property type="molecule type" value="Genomic_DNA"/>
</dbReference>
<organism evidence="10 11">
    <name type="scientific">Pelagicoccus mobilis</name>
    <dbReference type="NCBI Taxonomy" id="415221"/>
    <lineage>
        <taxon>Bacteria</taxon>
        <taxon>Pseudomonadati</taxon>
        <taxon>Verrucomicrobiota</taxon>
        <taxon>Opitutia</taxon>
        <taxon>Puniceicoccales</taxon>
        <taxon>Pelagicoccaceae</taxon>
        <taxon>Pelagicoccus</taxon>
    </lineage>
</organism>
<dbReference type="Pfam" id="PF00483">
    <property type="entry name" value="NTP_transferase"/>
    <property type="match status" value="1"/>
</dbReference>
<dbReference type="FunFam" id="3.90.550.10:FF:000046">
    <property type="entry name" value="Mannose-1-phosphate guanylyltransferase (GDP)"/>
    <property type="match status" value="1"/>
</dbReference>
<sequence length="362" mass="39179">MADRYAVIMAGGKGERFWPASRLARPKHLLPIVGEKPMLTQTVDRLVGLLPAENIIVITNSEQVDGVRDVCPMLPEANIVAEPVGRDTAAAVGLAMLLVKQRNPGASMAMLPADALINDAESYQAALDTAFKAAETSPSLVTLGVQPTEPATGYGYIQCGPVKDVIDGRDIFSVRQFKEKPDLETAKLYLQSGEYFWNAGMFVWSVDTISAALEEFTPTLMTGLKEIEAGMQGGQDLVGLLSELYPTLEKISVDFAIMEKATNVLTLAATFDWDDVGAWPAIERHYPADKSGNVNKGEARYLGASNNIVVSEKDHLVALIGVDDLIVVNTGDATLICPKDQAQKIKDMVRALGEEEALKRLM</sequence>
<comment type="catalytic activity">
    <reaction evidence="7">
        <text>alpha-D-mannose 1-phosphate + GTP + H(+) = GDP-alpha-D-mannose + diphosphate</text>
        <dbReference type="Rhea" id="RHEA:15229"/>
        <dbReference type="ChEBI" id="CHEBI:15378"/>
        <dbReference type="ChEBI" id="CHEBI:33019"/>
        <dbReference type="ChEBI" id="CHEBI:37565"/>
        <dbReference type="ChEBI" id="CHEBI:57527"/>
        <dbReference type="ChEBI" id="CHEBI:58409"/>
        <dbReference type="EC" id="2.7.7.13"/>
    </reaction>
</comment>
<reference evidence="10" key="1">
    <citation type="submission" date="2021-01" db="EMBL/GenBank/DDBJ databases">
        <title>Modified the classification status of verrucomicrobia.</title>
        <authorList>
            <person name="Feng X."/>
        </authorList>
    </citation>
    <scope>NUCLEOTIDE SEQUENCE</scope>
    <source>
        <strain evidence="10">KCTC 13126</strain>
    </source>
</reference>
<dbReference type="Pfam" id="PF22640">
    <property type="entry name" value="ManC_GMP_beta-helix"/>
    <property type="match status" value="1"/>
</dbReference>
<keyword evidence="3" id="KW-0808">Transferase</keyword>
<accession>A0A934VRI3</accession>
<keyword evidence="4 10" id="KW-0548">Nucleotidyltransferase</keyword>
<evidence type="ECO:0000259" key="8">
    <source>
        <dbReference type="Pfam" id="PF00483"/>
    </source>
</evidence>
<comment type="caution">
    <text evidence="10">The sequence shown here is derived from an EMBL/GenBank/DDBJ whole genome shotgun (WGS) entry which is preliminary data.</text>
</comment>
<dbReference type="AlphaFoldDB" id="A0A934VRI3"/>
<dbReference type="InterPro" id="IPR051161">
    <property type="entry name" value="Mannose-6P_isomerase_type2"/>
</dbReference>
<evidence type="ECO:0000313" key="11">
    <source>
        <dbReference type="Proteomes" id="UP000617628"/>
    </source>
</evidence>
<dbReference type="GO" id="GO:0009298">
    <property type="term" value="P:GDP-mannose biosynthetic process"/>
    <property type="evidence" value="ECO:0007669"/>
    <property type="project" value="TreeGrafter"/>
</dbReference>
<dbReference type="InterPro" id="IPR054566">
    <property type="entry name" value="ManC/GMP-like_b-helix"/>
</dbReference>
<dbReference type="GO" id="GO:0005525">
    <property type="term" value="F:GTP binding"/>
    <property type="evidence" value="ECO:0007669"/>
    <property type="project" value="UniProtKB-KW"/>
</dbReference>
<dbReference type="InterPro" id="IPR049577">
    <property type="entry name" value="GMPP_N"/>
</dbReference>
<evidence type="ECO:0000256" key="4">
    <source>
        <dbReference type="ARBA" id="ARBA00022695"/>
    </source>
</evidence>
<evidence type="ECO:0000256" key="5">
    <source>
        <dbReference type="ARBA" id="ARBA00022741"/>
    </source>
</evidence>
<keyword evidence="6" id="KW-0342">GTP-binding</keyword>